<evidence type="ECO:0000256" key="2">
    <source>
        <dbReference type="SAM" id="Phobius"/>
    </source>
</evidence>
<dbReference type="InterPro" id="IPR050922">
    <property type="entry name" value="LytR/CpsA/Psr_CW_biosynth"/>
</dbReference>
<evidence type="ECO:0000313" key="4">
    <source>
        <dbReference type="EMBL" id="WIO45728.1"/>
    </source>
</evidence>
<proteinExistence type="inferred from homology"/>
<dbReference type="EC" id="2.7.8.-" evidence="4"/>
<dbReference type="Gene3D" id="3.40.630.190">
    <property type="entry name" value="LCP protein"/>
    <property type="match status" value="1"/>
</dbReference>
<keyword evidence="4" id="KW-0808">Transferase</keyword>
<name>A0ABY8WTC3_9BACT</name>
<dbReference type="Proteomes" id="UP001177295">
    <property type="component" value="Chromosome"/>
</dbReference>
<accession>A0ABY8WTC3</accession>
<comment type="similarity">
    <text evidence="1">Belongs to the LytR/CpsA/Psr (LCP) family.</text>
</comment>
<sequence length="467" mass="51559">MSKEQKTSLFAWLQRLVGAGIIVTAIPAGINLFAMGVIPDKYLYIIAPLYAAVAGVVLWQLIRRSKAVWRGVLFMVIGMVMITVNVAVYKSGHSVNSFLNAVQPPQVNYVEYTVIAKKDRSVVLDSARSVGMVGADTLHDKTAKALAGVTPAAQSSYDSLMALTEQLNAGAVELASIRTANMGVLQENYREFYDSVATLATYKVRDDNRQAAPKTDVTKPFVLYISGIDTYGDVGEVSRSDVNMLAVMNPAKRTMLLVNTPRDYYVQLHGVAGMPDKLTHAGIYGIDMSRQTLGDLYGVDIPYYVRLNFTSLVKMVDVVGDITVDSDYAFHSFQAGKNTLDSKRTLEFARERYSFSDGDRQRGRNQQKVIEAIVAKMSEPRNLTRYNAILSTLQSSLQTNMSQETIASLIKMQLNDFKGWRVESMSVDGAGATRQTYSMGAMPLYVMIPDSASVERAKERIGEYLQS</sequence>
<keyword evidence="2" id="KW-0472">Membrane</keyword>
<dbReference type="NCBIfam" id="TIGR00350">
    <property type="entry name" value="lytR_cpsA_psr"/>
    <property type="match status" value="1"/>
</dbReference>
<organism evidence="4 5">
    <name type="scientific">Candidatus Southlakia epibionticum</name>
    <dbReference type="NCBI Taxonomy" id="3043284"/>
    <lineage>
        <taxon>Bacteria</taxon>
        <taxon>Candidatus Saccharimonadota</taxon>
        <taxon>Candidatus Saccharimonadia</taxon>
        <taxon>Candidatus Saccharimonadales</taxon>
        <taxon>Candidatus Saccharimonadaceae</taxon>
        <taxon>Candidatus Southlakia</taxon>
    </lineage>
</organism>
<feature type="transmembrane region" description="Helical" evidence="2">
    <location>
        <begin position="42"/>
        <end position="61"/>
    </location>
</feature>
<feature type="transmembrane region" description="Helical" evidence="2">
    <location>
        <begin position="12"/>
        <end position="36"/>
    </location>
</feature>
<feature type="domain" description="Cell envelope-related transcriptional attenuator" evidence="3">
    <location>
        <begin position="239"/>
        <end position="378"/>
    </location>
</feature>
<dbReference type="PANTHER" id="PTHR33392:SF6">
    <property type="entry name" value="POLYISOPRENYL-TEICHOIC ACID--PEPTIDOGLYCAN TEICHOIC ACID TRANSFERASE TAGU"/>
    <property type="match status" value="1"/>
</dbReference>
<evidence type="ECO:0000259" key="3">
    <source>
        <dbReference type="Pfam" id="PF03816"/>
    </source>
</evidence>
<keyword evidence="2" id="KW-1133">Transmembrane helix</keyword>
<keyword evidence="2" id="KW-0812">Transmembrane</keyword>
<protein>
    <submittedName>
        <fullName evidence="4">LytR family transcriptional regulator</fullName>
        <ecNumber evidence="4">2.7.8.-</ecNumber>
    </submittedName>
</protein>
<dbReference type="Pfam" id="PF03816">
    <property type="entry name" value="LytR_cpsA_psr"/>
    <property type="match status" value="1"/>
</dbReference>
<dbReference type="EMBL" id="CP124550">
    <property type="protein sequence ID" value="WIO45728.1"/>
    <property type="molecule type" value="Genomic_DNA"/>
</dbReference>
<dbReference type="GO" id="GO:0016740">
    <property type="term" value="F:transferase activity"/>
    <property type="evidence" value="ECO:0007669"/>
    <property type="project" value="UniProtKB-KW"/>
</dbReference>
<evidence type="ECO:0000256" key="1">
    <source>
        <dbReference type="ARBA" id="ARBA00006068"/>
    </source>
</evidence>
<reference evidence="4 5" key="1">
    <citation type="journal article" date="2023" name="Cell">
        <title>Genetic manipulation of Patescibacteria provides mechanistic insights into microbial dark matter and the epibiotic lifestyle.</title>
        <authorList>
            <person name="Wang Y."/>
            <person name="Gallagher L.A."/>
            <person name="Andrade P.A."/>
            <person name="Liu A."/>
            <person name="Humphreys I.R."/>
            <person name="Turkarslan S."/>
            <person name="Cutler K.J."/>
            <person name="Arrieta-Ortiz M.L."/>
            <person name="Li Y."/>
            <person name="Radey M.C."/>
            <person name="McLean J.S."/>
            <person name="Cong Q."/>
            <person name="Baker D."/>
            <person name="Baliga N.S."/>
            <person name="Peterson S.B."/>
            <person name="Mougous J.D."/>
        </authorList>
    </citation>
    <scope>NUCLEOTIDE SEQUENCE [LARGE SCALE GENOMIC DNA]</scope>
    <source>
        <strain evidence="4 5">ML1</strain>
    </source>
</reference>
<dbReference type="InterPro" id="IPR004474">
    <property type="entry name" value="LytR_CpsA_psr"/>
</dbReference>
<evidence type="ECO:0000313" key="5">
    <source>
        <dbReference type="Proteomes" id="UP001177295"/>
    </source>
</evidence>
<dbReference type="PANTHER" id="PTHR33392">
    <property type="entry name" value="POLYISOPRENYL-TEICHOIC ACID--PEPTIDOGLYCAN TEICHOIC ACID TRANSFERASE TAGU"/>
    <property type="match status" value="1"/>
</dbReference>
<feature type="transmembrane region" description="Helical" evidence="2">
    <location>
        <begin position="68"/>
        <end position="89"/>
    </location>
</feature>
<keyword evidence="5" id="KW-1185">Reference proteome</keyword>
<gene>
    <name evidence="4" type="primary">tagU</name>
    <name evidence="4" type="ORF">SEML1_0086</name>
</gene>